<feature type="domain" description="Porphobilinogen deaminase N-terminal" evidence="8">
    <location>
        <begin position="10"/>
        <end position="225"/>
    </location>
</feature>
<evidence type="ECO:0000256" key="3">
    <source>
        <dbReference type="ARBA" id="ARBA00005638"/>
    </source>
</evidence>
<dbReference type="PIRSF" id="PIRSF001438">
    <property type="entry name" value="4pyrrol_synth_OHMeBilane_synth"/>
    <property type="match status" value="1"/>
</dbReference>
<name>A0A1H6AEZ0_9ACTN</name>
<dbReference type="HAMAP" id="MF_00260">
    <property type="entry name" value="Porphobil_deam"/>
    <property type="match status" value="1"/>
</dbReference>
<dbReference type="InterPro" id="IPR022419">
    <property type="entry name" value="Porphobilin_deaminase_cofac_BS"/>
</dbReference>
<accession>A0A1H6AEZ0</accession>
<comment type="function">
    <text evidence="1 7">Tetrapolymerization of the monopyrrole PBG into the hydroxymethylbilane pre-uroporphyrinogen in several discrete steps.</text>
</comment>
<evidence type="ECO:0000313" key="10">
    <source>
        <dbReference type="EMBL" id="SEG46306.1"/>
    </source>
</evidence>
<dbReference type="Gene3D" id="3.30.160.40">
    <property type="entry name" value="Porphobilinogen deaminase, C-terminal domain"/>
    <property type="match status" value="1"/>
</dbReference>
<dbReference type="AlphaFoldDB" id="A0A1H6AEZ0"/>
<dbReference type="PROSITE" id="PS00533">
    <property type="entry name" value="PORPHOBILINOGEN_DEAM"/>
    <property type="match status" value="1"/>
</dbReference>
<evidence type="ECO:0000259" key="8">
    <source>
        <dbReference type="Pfam" id="PF01379"/>
    </source>
</evidence>
<feature type="modified residue" description="S-(dipyrrolylmethanemethyl)cysteine" evidence="7">
    <location>
        <position position="255"/>
    </location>
</feature>
<dbReference type="Proteomes" id="UP000236754">
    <property type="component" value="Unassembled WGS sequence"/>
</dbReference>
<proteinExistence type="inferred from homology"/>
<keyword evidence="4 7" id="KW-0808">Transferase</keyword>
<evidence type="ECO:0000256" key="5">
    <source>
        <dbReference type="ARBA" id="ARBA00023244"/>
    </source>
</evidence>
<dbReference type="PANTHER" id="PTHR11557">
    <property type="entry name" value="PORPHOBILINOGEN DEAMINASE"/>
    <property type="match status" value="1"/>
</dbReference>
<dbReference type="RefSeq" id="WP_103886113.1">
    <property type="nucleotide sequence ID" value="NZ_FNVU01000005.1"/>
</dbReference>
<dbReference type="InterPro" id="IPR022417">
    <property type="entry name" value="Porphobilin_deaminase_N"/>
</dbReference>
<organism evidence="10 11">
    <name type="scientific">Actinacidiphila yanglinensis</name>
    <dbReference type="NCBI Taxonomy" id="310779"/>
    <lineage>
        <taxon>Bacteria</taxon>
        <taxon>Bacillati</taxon>
        <taxon>Actinomycetota</taxon>
        <taxon>Actinomycetes</taxon>
        <taxon>Kitasatosporales</taxon>
        <taxon>Streptomycetaceae</taxon>
        <taxon>Actinacidiphila</taxon>
    </lineage>
</organism>
<protein>
    <recommendedName>
        <fullName evidence="7">Porphobilinogen deaminase</fullName>
        <shortName evidence="7">PBG</shortName>
        <ecNumber evidence="7">2.5.1.61</ecNumber>
    </recommendedName>
    <alternativeName>
        <fullName evidence="7">Hydroxymethylbilane synthase</fullName>
        <shortName evidence="7">HMBS</shortName>
    </alternativeName>
    <alternativeName>
        <fullName evidence="7">Pre-uroporphyrinogen synthase</fullName>
    </alternativeName>
</protein>
<dbReference type="EMBL" id="FNVU01000005">
    <property type="protein sequence ID" value="SEG46306.1"/>
    <property type="molecule type" value="Genomic_DNA"/>
</dbReference>
<dbReference type="GO" id="GO:0006782">
    <property type="term" value="P:protoporphyrinogen IX biosynthetic process"/>
    <property type="evidence" value="ECO:0007669"/>
    <property type="project" value="UniProtKB-UniRule"/>
</dbReference>
<keyword evidence="5 7" id="KW-0627">Porphyrin biosynthesis</keyword>
<evidence type="ECO:0000256" key="2">
    <source>
        <dbReference type="ARBA" id="ARBA00004735"/>
    </source>
</evidence>
<evidence type="ECO:0000259" key="9">
    <source>
        <dbReference type="Pfam" id="PF03900"/>
    </source>
</evidence>
<dbReference type="InterPro" id="IPR000860">
    <property type="entry name" value="HemC"/>
</dbReference>
<dbReference type="GO" id="GO:0004418">
    <property type="term" value="F:hydroxymethylbilane synthase activity"/>
    <property type="evidence" value="ECO:0007669"/>
    <property type="project" value="UniProtKB-UniRule"/>
</dbReference>
<dbReference type="NCBIfam" id="TIGR00212">
    <property type="entry name" value="hemC"/>
    <property type="match status" value="1"/>
</dbReference>
<evidence type="ECO:0000256" key="6">
    <source>
        <dbReference type="ARBA" id="ARBA00048169"/>
    </source>
</evidence>
<feature type="domain" description="Porphobilinogen deaminase C-terminal" evidence="9">
    <location>
        <begin position="239"/>
        <end position="310"/>
    </location>
</feature>
<dbReference type="OrthoDB" id="9810298at2"/>
<comment type="similarity">
    <text evidence="3 7">Belongs to the HMBS family.</text>
</comment>
<evidence type="ECO:0000313" key="11">
    <source>
        <dbReference type="Proteomes" id="UP000236754"/>
    </source>
</evidence>
<reference evidence="10 11" key="1">
    <citation type="submission" date="2016-10" db="EMBL/GenBank/DDBJ databases">
        <authorList>
            <person name="de Groot N.N."/>
        </authorList>
    </citation>
    <scope>NUCLEOTIDE SEQUENCE [LARGE SCALE GENOMIC DNA]</scope>
    <source>
        <strain evidence="10 11">CGMCC 4.2023</strain>
    </source>
</reference>
<dbReference type="InterPro" id="IPR036803">
    <property type="entry name" value="Porphobilinogen_deaminase_C_sf"/>
</dbReference>
<comment type="pathway">
    <text evidence="2">Porphyrin-containing compound metabolism; protoporphyrin-IX biosynthesis; coproporphyrinogen-III from 5-aminolevulinate: step 2/4.</text>
</comment>
<dbReference type="SUPFAM" id="SSF53850">
    <property type="entry name" value="Periplasmic binding protein-like II"/>
    <property type="match status" value="1"/>
</dbReference>
<dbReference type="PRINTS" id="PR00151">
    <property type="entry name" value="PORPHBDMNASE"/>
</dbReference>
<dbReference type="Pfam" id="PF03900">
    <property type="entry name" value="Porphobil_deamC"/>
    <property type="match status" value="1"/>
</dbReference>
<dbReference type="PANTHER" id="PTHR11557:SF0">
    <property type="entry name" value="PORPHOBILINOGEN DEAMINASE"/>
    <property type="match status" value="1"/>
</dbReference>
<comment type="catalytic activity">
    <reaction evidence="6 7">
        <text>4 porphobilinogen + H2O = hydroxymethylbilane + 4 NH4(+)</text>
        <dbReference type="Rhea" id="RHEA:13185"/>
        <dbReference type="ChEBI" id="CHEBI:15377"/>
        <dbReference type="ChEBI" id="CHEBI:28938"/>
        <dbReference type="ChEBI" id="CHEBI:57845"/>
        <dbReference type="ChEBI" id="CHEBI:58126"/>
        <dbReference type="EC" id="2.5.1.61"/>
    </reaction>
</comment>
<sequence>MITFPAGRSLRIGTRSSPMALTQAHTVADLLRKEQPNLQVELVDVTTEADRWQGDLSQLGGKGLFVKQIDVMLQRGEVDLAVHCMKDVPGDTPLPEGLVFAAHLPRDDVRDVLLFPEGSTLRTLADLPPGATVATSAVRRKAQVRRMRPDLDVVRVRGAVGSRIDKLDGKKDAGARLDAMILATSGLVRLEMSHRGRQIFTVDEMLPAVGAGVLGLECRHDDEPVIGLLSRLNHQRTMTELTAERVMLHDLRGHCNSPIAGHCVTEPDGRLGLRGMVFSADGTTLVQAHLRDGSTDDPAALGARVAAELLRQGAREIIEAIPH</sequence>
<gene>
    <name evidence="7" type="primary">hemC</name>
    <name evidence="10" type="ORF">SAMN05216223_105317</name>
</gene>
<comment type="miscellaneous">
    <text evidence="7">The porphobilinogen subunits are added to the dipyrromethane group.</text>
</comment>
<dbReference type="SUPFAM" id="SSF54782">
    <property type="entry name" value="Porphobilinogen deaminase (hydroxymethylbilane synthase), C-terminal domain"/>
    <property type="match status" value="1"/>
</dbReference>
<dbReference type="FunFam" id="3.30.160.40:FF:000001">
    <property type="entry name" value="Porphobilinogen deaminase"/>
    <property type="match status" value="1"/>
</dbReference>
<dbReference type="EC" id="2.5.1.61" evidence="7"/>
<evidence type="ECO:0000256" key="7">
    <source>
        <dbReference type="HAMAP-Rule" id="MF_00260"/>
    </source>
</evidence>
<dbReference type="Gene3D" id="3.40.190.10">
    <property type="entry name" value="Periplasmic binding protein-like II"/>
    <property type="match status" value="2"/>
</dbReference>
<dbReference type="GO" id="GO:0005737">
    <property type="term" value="C:cytoplasm"/>
    <property type="evidence" value="ECO:0007669"/>
    <property type="project" value="UniProtKB-UniRule"/>
</dbReference>
<dbReference type="InterPro" id="IPR022418">
    <property type="entry name" value="Porphobilinogen_deaminase_C"/>
</dbReference>
<evidence type="ECO:0000256" key="1">
    <source>
        <dbReference type="ARBA" id="ARBA00002869"/>
    </source>
</evidence>
<dbReference type="Pfam" id="PF01379">
    <property type="entry name" value="Porphobil_deam"/>
    <property type="match status" value="1"/>
</dbReference>
<comment type="subunit">
    <text evidence="7">Monomer.</text>
</comment>
<comment type="cofactor">
    <cofactor evidence="7">
        <name>dipyrromethane</name>
        <dbReference type="ChEBI" id="CHEBI:60342"/>
    </cofactor>
    <text evidence="7">Binds 1 dipyrromethane group covalently.</text>
</comment>
<evidence type="ECO:0000256" key="4">
    <source>
        <dbReference type="ARBA" id="ARBA00022679"/>
    </source>
</evidence>
<keyword evidence="11" id="KW-1185">Reference proteome</keyword>